<dbReference type="InterPro" id="IPR001806">
    <property type="entry name" value="Small_GTPase"/>
</dbReference>
<feature type="non-terminal residue" evidence="3">
    <location>
        <position position="1"/>
    </location>
</feature>
<name>W7K5F6_PLAFO</name>
<dbReference type="EMBL" id="KE123807">
    <property type="protein sequence ID" value="EWC88604.1"/>
    <property type="molecule type" value="Genomic_DNA"/>
</dbReference>
<gene>
    <name evidence="3" type="ORF">PFNF54_02635</name>
</gene>
<dbReference type="GO" id="GO:0003924">
    <property type="term" value="F:GTPase activity"/>
    <property type="evidence" value="ECO:0007669"/>
    <property type="project" value="InterPro"/>
</dbReference>
<proteinExistence type="predicted"/>
<evidence type="ECO:0000256" key="2">
    <source>
        <dbReference type="ARBA" id="ARBA00023134"/>
    </source>
</evidence>
<dbReference type="PANTHER" id="PTHR47977">
    <property type="entry name" value="RAS-RELATED PROTEIN RAB"/>
    <property type="match status" value="1"/>
</dbReference>
<organism evidence="3 4">
    <name type="scientific">Plasmodium falciparum (isolate NF54)</name>
    <dbReference type="NCBI Taxonomy" id="5843"/>
    <lineage>
        <taxon>Eukaryota</taxon>
        <taxon>Sar</taxon>
        <taxon>Alveolata</taxon>
        <taxon>Apicomplexa</taxon>
        <taxon>Aconoidasida</taxon>
        <taxon>Haemosporida</taxon>
        <taxon>Plasmodiidae</taxon>
        <taxon>Plasmodium</taxon>
        <taxon>Plasmodium (Laverania)</taxon>
    </lineage>
</organism>
<evidence type="ECO:0000256" key="1">
    <source>
        <dbReference type="ARBA" id="ARBA00022741"/>
    </source>
</evidence>
<dbReference type="SUPFAM" id="SSF52540">
    <property type="entry name" value="P-loop containing nucleoside triphosphate hydrolases"/>
    <property type="match status" value="1"/>
</dbReference>
<dbReference type="AlphaFoldDB" id="W7K5F6"/>
<protein>
    <submittedName>
        <fullName evidence="3">Uncharacterized protein</fullName>
    </submittedName>
</protein>
<dbReference type="Proteomes" id="UP000030673">
    <property type="component" value="Unassembled WGS sequence"/>
</dbReference>
<dbReference type="InterPro" id="IPR027417">
    <property type="entry name" value="P-loop_NTPase"/>
</dbReference>
<keyword evidence="2" id="KW-0342">GTP-binding</keyword>
<keyword evidence="1" id="KW-0547">Nucleotide-binding</keyword>
<keyword evidence="4" id="KW-1185">Reference proteome</keyword>
<dbReference type="PROSITE" id="PS51419">
    <property type="entry name" value="RAB"/>
    <property type="match status" value="1"/>
</dbReference>
<reference evidence="3 4" key="1">
    <citation type="submission" date="2013-02" db="EMBL/GenBank/DDBJ databases">
        <title>The Genome Sequence of Plasmodium falciparum NF54.</title>
        <authorList>
            <consortium name="The Broad Institute Genome Sequencing Platform"/>
            <consortium name="The Broad Institute Genome Sequencing Center for Infectious Disease"/>
            <person name="Neafsey D."/>
            <person name="Cheeseman I."/>
            <person name="Volkman S."/>
            <person name="Adams J."/>
            <person name="Walker B."/>
            <person name="Young S.K."/>
            <person name="Zeng Q."/>
            <person name="Gargeya S."/>
            <person name="Fitzgerald M."/>
            <person name="Haas B."/>
            <person name="Abouelleil A."/>
            <person name="Alvarado L."/>
            <person name="Arachchi H.M."/>
            <person name="Berlin A.M."/>
            <person name="Chapman S.B."/>
            <person name="Dewar J."/>
            <person name="Goldberg J."/>
            <person name="Griggs A."/>
            <person name="Gujja S."/>
            <person name="Hansen M."/>
            <person name="Howarth C."/>
            <person name="Imamovic A."/>
            <person name="Larimer J."/>
            <person name="McCowan C."/>
            <person name="Murphy C."/>
            <person name="Neiman D."/>
            <person name="Pearson M."/>
            <person name="Priest M."/>
            <person name="Roberts A."/>
            <person name="Saif S."/>
            <person name="Shea T."/>
            <person name="Sisk P."/>
            <person name="Sykes S."/>
            <person name="Wortman J."/>
            <person name="Nusbaum C."/>
            <person name="Birren B."/>
        </authorList>
    </citation>
    <scope>NUCLEOTIDE SEQUENCE [LARGE SCALE GENOMIC DNA]</scope>
    <source>
        <strain evidence="3 4">NF54</strain>
    </source>
</reference>
<dbReference type="InterPro" id="IPR050227">
    <property type="entry name" value="Rab"/>
</dbReference>
<dbReference type="Gene3D" id="3.40.50.300">
    <property type="entry name" value="P-loop containing nucleotide triphosphate hydrolases"/>
    <property type="match status" value="1"/>
</dbReference>
<evidence type="ECO:0000313" key="3">
    <source>
        <dbReference type="EMBL" id="EWC88604.1"/>
    </source>
</evidence>
<evidence type="ECO:0000313" key="4">
    <source>
        <dbReference type="Proteomes" id="UP000030673"/>
    </source>
</evidence>
<dbReference type="GO" id="GO:0005525">
    <property type="term" value="F:GTP binding"/>
    <property type="evidence" value="ECO:0007669"/>
    <property type="project" value="UniProtKB-KW"/>
</dbReference>
<sequence length="45" mass="5271">IDFKVKYLKIDNKTIKVGIWDTAGQERFRTLTSAYYRNAHAIILV</sequence>
<accession>W7K5F6</accession>
<dbReference type="Pfam" id="PF00071">
    <property type="entry name" value="Ras"/>
    <property type="match status" value="1"/>
</dbReference>